<dbReference type="AlphaFoldDB" id="A0AAP0ERL4"/>
<dbReference type="EMBL" id="JBBNAE010000009">
    <property type="protein sequence ID" value="KAK9096995.1"/>
    <property type="molecule type" value="Genomic_DNA"/>
</dbReference>
<reference evidence="4 5" key="1">
    <citation type="submission" date="2024-01" db="EMBL/GenBank/DDBJ databases">
        <title>Genome assemblies of Stephania.</title>
        <authorList>
            <person name="Yang L."/>
        </authorList>
    </citation>
    <scope>NUCLEOTIDE SEQUENCE [LARGE SCALE GENOMIC DNA]</scope>
    <source>
        <strain evidence="4">QJT</strain>
        <tissue evidence="4">Leaf</tissue>
    </source>
</reference>
<gene>
    <name evidence="4" type="ORF">Sjap_022492</name>
</gene>
<dbReference type="InterPro" id="IPR011990">
    <property type="entry name" value="TPR-like_helical_dom_sf"/>
</dbReference>
<comment type="caution">
    <text evidence="4">The sequence shown here is derived from an EMBL/GenBank/DDBJ whole genome shotgun (WGS) entry which is preliminary data.</text>
</comment>
<accession>A0AAP0ERL4</accession>
<dbReference type="Pfam" id="PF01535">
    <property type="entry name" value="PPR"/>
    <property type="match status" value="2"/>
</dbReference>
<evidence type="ECO:0000256" key="3">
    <source>
        <dbReference type="PROSITE-ProRule" id="PRU00708"/>
    </source>
</evidence>
<keyword evidence="2" id="KW-0677">Repeat</keyword>
<dbReference type="Proteomes" id="UP001417504">
    <property type="component" value="Unassembled WGS sequence"/>
</dbReference>
<dbReference type="Gene3D" id="1.25.40.10">
    <property type="entry name" value="Tetratricopeptide repeat domain"/>
    <property type="match status" value="2"/>
</dbReference>
<feature type="repeat" description="PPR" evidence="3">
    <location>
        <begin position="265"/>
        <end position="299"/>
    </location>
</feature>
<comment type="similarity">
    <text evidence="1">Belongs to the PPR family. P subfamily.</text>
</comment>
<dbReference type="PANTHER" id="PTHR45717:SF13">
    <property type="entry name" value="OS02G0796400 PROTEIN"/>
    <property type="match status" value="1"/>
</dbReference>
<evidence type="ECO:0000313" key="5">
    <source>
        <dbReference type="Proteomes" id="UP001417504"/>
    </source>
</evidence>
<dbReference type="PROSITE" id="PS51375">
    <property type="entry name" value="PPR"/>
    <property type="match status" value="1"/>
</dbReference>
<proteinExistence type="inferred from homology"/>
<dbReference type="Pfam" id="PF13812">
    <property type="entry name" value="PPR_3"/>
    <property type="match status" value="1"/>
</dbReference>
<keyword evidence="5" id="KW-1185">Reference proteome</keyword>
<evidence type="ECO:0000256" key="1">
    <source>
        <dbReference type="ARBA" id="ARBA00007626"/>
    </source>
</evidence>
<sequence>MVSFVQMLTWMKAQNRPRMFASDHAAIVELTIKVGSLQEAEGYFENILDSATQKAACLPLLHAYVKERETEKAEVLILKLQSLGLIVDAHPLNEMMKLYMATGQVGKVPLMIQQMKQNMIKLNVLSYNLWLRACGELAGAASAEMVYGEMLSNKKIELGWSTYATLANIYSREGFADKAIEALKTAELKLSTCKHLGYFFLMTLYANLNNKDGVHRLWEASKRVGAKITCAHYMCVLSCLVKIGDFYEAERAFRSWEEDARGRYDIRISNVLLGAYVRNGWIDKAESLHLHTLEKGGRPNYKTWEILMEGWIKSNEMDKAISAMKSGFSMLKHCHWRPSSEIVLAIAEHFKEAEHLKDAKKYIKVLHRLGLTSLALYKAVLKVHVQARNPALEILKMMEKDQVHLDEEASALIRCLNQIKGGEE</sequence>
<name>A0AAP0ERL4_9MAGN</name>
<dbReference type="GO" id="GO:0003729">
    <property type="term" value="F:mRNA binding"/>
    <property type="evidence" value="ECO:0007669"/>
    <property type="project" value="UniProtKB-ARBA"/>
</dbReference>
<dbReference type="InterPro" id="IPR002885">
    <property type="entry name" value="PPR_rpt"/>
</dbReference>
<evidence type="ECO:0000256" key="2">
    <source>
        <dbReference type="ARBA" id="ARBA00022737"/>
    </source>
</evidence>
<evidence type="ECO:0008006" key="6">
    <source>
        <dbReference type="Google" id="ProtNLM"/>
    </source>
</evidence>
<dbReference type="PANTHER" id="PTHR45717">
    <property type="entry name" value="OS12G0527900 PROTEIN"/>
    <property type="match status" value="1"/>
</dbReference>
<evidence type="ECO:0000313" key="4">
    <source>
        <dbReference type="EMBL" id="KAK9096995.1"/>
    </source>
</evidence>
<dbReference type="GO" id="GO:0005739">
    <property type="term" value="C:mitochondrion"/>
    <property type="evidence" value="ECO:0007669"/>
    <property type="project" value="TreeGrafter"/>
</dbReference>
<protein>
    <recommendedName>
        <fullName evidence="6">Pentatricopeptide repeat-containing protein</fullName>
    </recommendedName>
</protein>
<organism evidence="4 5">
    <name type="scientific">Stephania japonica</name>
    <dbReference type="NCBI Taxonomy" id="461633"/>
    <lineage>
        <taxon>Eukaryota</taxon>
        <taxon>Viridiplantae</taxon>
        <taxon>Streptophyta</taxon>
        <taxon>Embryophyta</taxon>
        <taxon>Tracheophyta</taxon>
        <taxon>Spermatophyta</taxon>
        <taxon>Magnoliopsida</taxon>
        <taxon>Ranunculales</taxon>
        <taxon>Menispermaceae</taxon>
        <taxon>Menispermoideae</taxon>
        <taxon>Cissampelideae</taxon>
        <taxon>Stephania</taxon>
    </lineage>
</organism>